<keyword evidence="11 17" id="KW-0269">Exonuclease</keyword>
<evidence type="ECO:0000313" key="20">
    <source>
        <dbReference type="Proteomes" id="UP000595197"/>
    </source>
</evidence>
<evidence type="ECO:0000256" key="13">
    <source>
        <dbReference type="ARBA" id="ARBA00022932"/>
    </source>
</evidence>
<dbReference type="Proteomes" id="UP000595197">
    <property type="component" value="Chromosome"/>
</dbReference>
<dbReference type="PANTHER" id="PTHR30231:SF41">
    <property type="entry name" value="DNA POLYMERASE III SUBUNIT EPSILON"/>
    <property type="match status" value="1"/>
</dbReference>
<dbReference type="InterPro" id="IPR012337">
    <property type="entry name" value="RNaseH-like_sf"/>
</dbReference>
<evidence type="ECO:0000256" key="2">
    <source>
        <dbReference type="ARBA" id="ARBA00001946"/>
    </source>
</evidence>
<dbReference type="NCBIfam" id="TIGR01406">
    <property type="entry name" value="dnaQ_proteo"/>
    <property type="match status" value="1"/>
</dbReference>
<evidence type="ECO:0000256" key="1">
    <source>
        <dbReference type="ARBA" id="ARBA00001936"/>
    </source>
</evidence>
<evidence type="ECO:0000256" key="9">
    <source>
        <dbReference type="ARBA" id="ARBA00022723"/>
    </source>
</evidence>
<comment type="subunit">
    <text evidence="17">DNA polymerase III contains a core (composed of alpha, epsilon and theta chains) that associates with a tau subunit. This core dimerizes to form the POLIII' complex. PolIII' associates with the gamma complex (composed of gamma, delta, delta', psi and chi chains) and with the beta chain to form the complete DNA polymerase III complex.</text>
</comment>
<dbReference type="InterPro" id="IPR013520">
    <property type="entry name" value="Ribonucl_H"/>
</dbReference>
<keyword evidence="7 17" id="KW-0235">DNA replication</keyword>
<dbReference type="SUPFAM" id="SSF53098">
    <property type="entry name" value="Ribonuclease H-like"/>
    <property type="match status" value="1"/>
</dbReference>
<dbReference type="Gene3D" id="3.30.420.10">
    <property type="entry name" value="Ribonuclease H-like superfamily/Ribonuclease H"/>
    <property type="match status" value="1"/>
</dbReference>
<keyword evidence="5 17" id="KW-0808">Transferase</keyword>
<evidence type="ECO:0000259" key="18">
    <source>
        <dbReference type="SMART" id="SM00479"/>
    </source>
</evidence>
<dbReference type="CDD" id="cd06131">
    <property type="entry name" value="DNA_pol_III_epsilon_Ecoli_like"/>
    <property type="match status" value="1"/>
</dbReference>
<keyword evidence="14 17" id="KW-0464">Manganese</keyword>
<comment type="cofactor">
    <cofactor evidence="2 17">
        <name>Mg(2+)</name>
        <dbReference type="ChEBI" id="CHEBI:18420"/>
    </cofactor>
</comment>
<gene>
    <name evidence="17 19" type="primary">dnaQ</name>
    <name evidence="19" type="ORF">IGS68_26375</name>
</gene>
<accession>A0ABX7B540</accession>
<evidence type="ECO:0000256" key="11">
    <source>
        <dbReference type="ARBA" id="ARBA00022839"/>
    </source>
</evidence>
<keyword evidence="6 17" id="KW-0548">Nucleotidyltransferase</keyword>
<comment type="catalytic activity">
    <reaction evidence="16 17">
        <text>DNA(n) + a 2'-deoxyribonucleoside 5'-triphosphate = DNA(n+1) + diphosphate</text>
        <dbReference type="Rhea" id="RHEA:22508"/>
        <dbReference type="Rhea" id="RHEA-COMP:17339"/>
        <dbReference type="Rhea" id="RHEA-COMP:17340"/>
        <dbReference type="ChEBI" id="CHEBI:33019"/>
        <dbReference type="ChEBI" id="CHEBI:61560"/>
        <dbReference type="ChEBI" id="CHEBI:173112"/>
        <dbReference type="EC" id="2.7.7.7"/>
    </reaction>
</comment>
<organism evidence="19 20">
    <name type="scientific">Skermanella cutis</name>
    <dbReference type="NCBI Taxonomy" id="2775420"/>
    <lineage>
        <taxon>Bacteria</taxon>
        <taxon>Pseudomonadati</taxon>
        <taxon>Pseudomonadota</taxon>
        <taxon>Alphaproteobacteria</taxon>
        <taxon>Rhodospirillales</taxon>
        <taxon>Azospirillaceae</taxon>
        <taxon>Skermanella</taxon>
    </lineage>
</organism>
<dbReference type="Pfam" id="PF00929">
    <property type="entry name" value="RNase_T"/>
    <property type="match status" value="1"/>
</dbReference>
<evidence type="ECO:0000256" key="12">
    <source>
        <dbReference type="ARBA" id="ARBA00022842"/>
    </source>
</evidence>
<keyword evidence="12 17" id="KW-0460">Magnesium</keyword>
<dbReference type="EMBL" id="CP067420">
    <property type="protein sequence ID" value="QQP89456.1"/>
    <property type="molecule type" value="Genomic_DNA"/>
</dbReference>
<evidence type="ECO:0000256" key="6">
    <source>
        <dbReference type="ARBA" id="ARBA00022695"/>
    </source>
</evidence>
<comment type="cofactor">
    <cofactor evidence="1 17">
        <name>Mn(2+)</name>
        <dbReference type="ChEBI" id="CHEBI:29035"/>
    </cofactor>
</comment>
<keyword evidence="13 17" id="KW-0239">DNA-directed DNA polymerase</keyword>
<evidence type="ECO:0000256" key="5">
    <source>
        <dbReference type="ARBA" id="ARBA00022679"/>
    </source>
</evidence>
<evidence type="ECO:0000256" key="3">
    <source>
        <dbReference type="ARBA" id="ARBA00012417"/>
    </source>
</evidence>
<dbReference type="PANTHER" id="PTHR30231">
    <property type="entry name" value="DNA POLYMERASE III SUBUNIT EPSILON"/>
    <property type="match status" value="1"/>
</dbReference>
<evidence type="ECO:0000256" key="8">
    <source>
        <dbReference type="ARBA" id="ARBA00022722"/>
    </source>
</evidence>
<evidence type="ECO:0000256" key="10">
    <source>
        <dbReference type="ARBA" id="ARBA00022801"/>
    </source>
</evidence>
<evidence type="ECO:0000256" key="17">
    <source>
        <dbReference type="RuleBase" id="RU364087"/>
    </source>
</evidence>
<dbReference type="GO" id="GO:0003887">
    <property type="term" value="F:DNA-directed DNA polymerase activity"/>
    <property type="evidence" value="ECO:0007669"/>
    <property type="project" value="UniProtKB-EC"/>
</dbReference>
<evidence type="ECO:0000256" key="14">
    <source>
        <dbReference type="ARBA" id="ARBA00023211"/>
    </source>
</evidence>
<comment type="function">
    <text evidence="15 17">DNA polymerase III is a complex, multichain enzyme responsible for most of the replicative synthesis in bacteria. The epsilon subunit contain the editing function and is a proofreading 3'-5' exonuclease.</text>
</comment>
<evidence type="ECO:0000256" key="15">
    <source>
        <dbReference type="ARBA" id="ARBA00025483"/>
    </source>
</evidence>
<proteinExistence type="predicted"/>
<dbReference type="NCBIfam" id="TIGR00573">
    <property type="entry name" value="dnaq"/>
    <property type="match status" value="1"/>
</dbReference>
<evidence type="ECO:0000256" key="16">
    <source>
        <dbReference type="ARBA" id="ARBA00049244"/>
    </source>
</evidence>
<evidence type="ECO:0000256" key="7">
    <source>
        <dbReference type="ARBA" id="ARBA00022705"/>
    </source>
</evidence>
<keyword evidence="20" id="KW-1185">Reference proteome</keyword>
<reference evidence="19" key="1">
    <citation type="submission" date="2021-02" db="EMBL/GenBank/DDBJ databases">
        <title>Skermanella TT6 skin isolate.</title>
        <authorList>
            <person name="Lee K."/>
            <person name="Ganzorig M."/>
        </authorList>
    </citation>
    <scope>NUCLEOTIDE SEQUENCE</scope>
    <source>
        <strain evidence="19">TT6</strain>
    </source>
</reference>
<keyword evidence="10 17" id="KW-0378">Hydrolase</keyword>
<sequence>MREIVLDTETTGFDPLTGHRIVEIGCVEAINFVPTDRYLHLYINPERDMPPEAFAVHGLSEEFLRDKPVFAEICGQFLDFIGDSRLVIHNAEFDMRFINAELKRLGIPTLPMTRALDTVQMARRKFPGAPASLDALCRRFSIDNSNRTLHGALLDAQLLGEVYLELQGGRQPDLVLAGNRRNAAGDAEGPVKIERIRREPRPHAPTEAELEAHGALLKQLKNPMWLAGAS</sequence>
<feature type="domain" description="Exonuclease" evidence="18">
    <location>
        <begin position="2"/>
        <end position="172"/>
    </location>
</feature>
<dbReference type="NCBIfam" id="NF004316">
    <property type="entry name" value="PRK05711.1"/>
    <property type="match status" value="1"/>
</dbReference>
<dbReference type="InterPro" id="IPR006054">
    <property type="entry name" value="DnaQ"/>
</dbReference>
<evidence type="ECO:0000313" key="19">
    <source>
        <dbReference type="EMBL" id="QQP89456.1"/>
    </source>
</evidence>
<dbReference type="InterPro" id="IPR006309">
    <property type="entry name" value="DnaQ_proteo"/>
</dbReference>
<dbReference type="InterPro" id="IPR036397">
    <property type="entry name" value="RNaseH_sf"/>
</dbReference>
<dbReference type="EC" id="2.7.7.7" evidence="3 17"/>
<protein>
    <recommendedName>
        <fullName evidence="4 17">DNA polymerase III subunit epsilon</fullName>
        <ecNumber evidence="3 17">2.7.7.7</ecNumber>
    </recommendedName>
</protein>
<keyword evidence="9 17" id="KW-0479">Metal-binding</keyword>
<dbReference type="SMART" id="SM00479">
    <property type="entry name" value="EXOIII"/>
    <property type="match status" value="1"/>
</dbReference>
<name>A0ABX7B540_9PROT</name>
<evidence type="ECO:0000256" key="4">
    <source>
        <dbReference type="ARBA" id="ARBA00020352"/>
    </source>
</evidence>
<dbReference type="RefSeq" id="WP_201075705.1">
    <property type="nucleotide sequence ID" value="NZ_CP067420.1"/>
</dbReference>
<keyword evidence="8 17" id="KW-0540">Nuclease</keyword>